<reference evidence="1 2" key="1">
    <citation type="submission" date="2021-09" db="EMBL/GenBank/DDBJ databases">
        <title>Genomic insights and catalytic innovation underlie evolution of tropane alkaloids biosynthesis.</title>
        <authorList>
            <person name="Wang Y.-J."/>
            <person name="Tian T."/>
            <person name="Huang J.-P."/>
            <person name="Huang S.-X."/>
        </authorList>
    </citation>
    <scope>NUCLEOTIDE SEQUENCE [LARGE SCALE GENOMIC DNA]</scope>
    <source>
        <strain evidence="1">KIB-2018</strain>
        <tissue evidence="1">Leaf</tissue>
    </source>
</reference>
<sequence length="200" mass="22469">MGNGYDQHFRHQSLHIHYRSTFLPMLCSRPSIKDVALPKWEDRSSSISKDPLSPKIGCMGQVKRSNRIVGLPSSNKLNITRRKDITTTVKYSKLKRIFSMKTPRNTAATPMTHANICTRRQAILRGASGVKKDDGKENSFSVNIDQMDPPLPVVIKKVQKPADGEEMNSLWNRRCGGAALKNLQLQQIQLKRSNVAPTTC</sequence>
<protein>
    <submittedName>
        <fullName evidence="1">Uncharacterized protein</fullName>
    </submittedName>
</protein>
<dbReference type="AlphaFoldDB" id="A0AAV8T8A5"/>
<dbReference type="PANTHER" id="PTHR36323">
    <property type="entry name" value="MYOTUBULARIN-LIKE PROTEIN"/>
    <property type="match status" value="1"/>
</dbReference>
<proteinExistence type="predicted"/>
<gene>
    <name evidence="1" type="ORF">K2173_023114</name>
</gene>
<dbReference type="EMBL" id="JAIWQS010000006">
    <property type="protein sequence ID" value="KAJ8762985.1"/>
    <property type="molecule type" value="Genomic_DNA"/>
</dbReference>
<evidence type="ECO:0000313" key="2">
    <source>
        <dbReference type="Proteomes" id="UP001159364"/>
    </source>
</evidence>
<dbReference type="Proteomes" id="UP001159364">
    <property type="component" value="Linkage Group LG06"/>
</dbReference>
<keyword evidence="2" id="KW-1185">Reference proteome</keyword>
<dbReference type="PANTHER" id="PTHR36323:SF1">
    <property type="entry name" value="MYOTUBULARIN-LIKE PROTEIN"/>
    <property type="match status" value="1"/>
</dbReference>
<organism evidence="1 2">
    <name type="scientific">Erythroxylum novogranatense</name>
    <dbReference type="NCBI Taxonomy" id="1862640"/>
    <lineage>
        <taxon>Eukaryota</taxon>
        <taxon>Viridiplantae</taxon>
        <taxon>Streptophyta</taxon>
        <taxon>Embryophyta</taxon>
        <taxon>Tracheophyta</taxon>
        <taxon>Spermatophyta</taxon>
        <taxon>Magnoliopsida</taxon>
        <taxon>eudicotyledons</taxon>
        <taxon>Gunneridae</taxon>
        <taxon>Pentapetalae</taxon>
        <taxon>rosids</taxon>
        <taxon>fabids</taxon>
        <taxon>Malpighiales</taxon>
        <taxon>Erythroxylaceae</taxon>
        <taxon>Erythroxylum</taxon>
    </lineage>
</organism>
<accession>A0AAV8T8A5</accession>
<evidence type="ECO:0000313" key="1">
    <source>
        <dbReference type="EMBL" id="KAJ8762985.1"/>
    </source>
</evidence>
<comment type="caution">
    <text evidence="1">The sequence shown here is derived from an EMBL/GenBank/DDBJ whole genome shotgun (WGS) entry which is preliminary data.</text>
</comment>
<name>A0AAV8T8A5_9ROSI</name>